<dbReference type="InterPro" id="IPR050769">
    <property type="entry name" value="NAT_camello-type"/>
</dbReference>
<proteinExistence type="predicted"/>
<keyword evidence="1 3" id="KW-0808">Transferase</keyword>
<dbReference type="GO" id="GO:0016746">
    <property type="term" value="F:acyltransferase activity"/>
    <property type="evidence" value="ECO:0007669"/>
    <property type="project" value="UniProtKB-KW"/>
</dbReference>
<dbReference type="CDD" id="cd04301">
    <property type="entry name" value="NAT_SF"/>
    <property type="match status" value="1"/>
</dbReference>
<name>A0ABW3YS13_9ACTN</name>
<dbReference type="Proteomes" id="UP001597260">
    <property type="component" value="Unassembled WGS sequence"/>
</dbReference>
<dbReference type="PANTHER" id="PTHR13947:SF37">
    <property type="entry name" value="LD18367P"/>
    <property type="match status" value="1"/>
</dbReference>
<dbReference type="InterPro" id="IPR000182">
    <property type="entry name" value="GNAT_dom"/>
</dbReference>
<dbReference type="SUPFAM" id="SSF55729">
    <property type="entry name" value="Acyl-CoA N-acyltransferases (Nat)"/>
    <property type="match status" value="1"/>
</dbReference>
<reference evidence="4" key="1">
    <citation type="journal article" date="2019" name="Int. J. Syst. Evol. Microbiol.">
        <title>The Global Catalogue of Microorganisms (GCM) 10K type strain sequencing project: providing services to taxonomists for standard genome sequencing and annotation.</title>
        <authorList>
            <consortium name="The Broad Institute Genomics Platform"/>
            <consortium name="The Broad Institute Genome Sequencing Center for Infectious Disease"/>
            <person name="Wu L."/>
            <person name="Ma J."/>
        </authorList>
    </citation>
    <scope>NUCLEOTIDE SEQUENCE [LARGE SCALE GENOMIC DNA]</scope>
    <source>
        <strain evidence="4">JCM 31037</strain>
    </source>
</reference>
<dbReference type="InterPro" id="IPR016181">
    <property type="entry name" value="Acyl_CoA_acyltransferase"/>
</dbReference>
<dbReference type="PROSITE" id="PS51186">
    <property type="entry name" value="GNAT"/>
    <property type="match status" value="1"/>
</dbReference>
<accession>A0ABW3YS13</accession>
<dbReference type="Gene3D" id="3.40.630.30">
    <property type="match status" value="1"/>
</dbReference>
<gene>
    <name evidence="3" type="ORF">ACFQ4H_30550</name>
</gene>
<evidence type="ECO:0000313" key="3">
    <source>
        <dbReference type="EMBL" id="MFD1325433.1"/>
    </source>
</evidence>
<sequence length="128" mass="13227">MQPLLLAAWVAELDGQIVGHVGLSRSGAGDAAPVLWSGRAGVPATDTAVVSRLFVSPAARGHGIGARLMAVAVQGAHERGLHPVLDVLASDTSAAALYRRLGWSLLGTVDQRWSPTQTVTVHCYAAPA</sequence>
<protein>
    <submittedName>
        <fullName evidence="3">GNAT family N-acetyltransferase</fullName>
        <ecNumber evidence="3">2.3.-.-</ecNumber>
    </submittedName>
</protein>
<evidence type="ECO:0000313" key="4">
    <source>
        <dbReference type="Proteomes" id="UP001597260"/>
    </source>
</evidence>
<dbReference type="PANTHER" id="PTHR13947">
    <property type="entry name" value="GNAT FAMILY N-ACETYLTRANSFERASE"/>
    <property type="match status" value="1"/>
</dbReference>
<feature type="domain" description="N-acetyltransferase" evidence="2">
    <location>
        <begin position="1"/>
        <end position="126"/>
    </location>
</feature>
<dbReference type="EMBL" id="JBHTMP010000078">
    <property type="protein sequence ID" value="MFD1325433.1"/>
    <property type="molecule type" value="Genomic_DNA"/>
</dbReference>
<dbReference type="EC" id="2.3.-.-" evidence="3"/>
<evidence type="ECO:0000256" key="1">
    <source>
        <dbReference type="ARBA" id="ARBA00022679"/>
    </source>
</evidence>
<keyword evidence="4" id="KW-1185">Reference proteome</keyword>
<comment type="caution">
    <text evidence="3">The sequence shown here is derived from an EMBL/GenBank/DDBJ whole genome shotgun (WGS) entry which is preliminary data.</text>
</comment>
<organism evidence="3 4">
    <name type="scientific">Micromonospora sonneratiae</name>
    <dbReference type="NCBI Taxonomy" id="1184706"/>
    <lineage>
        <taxon>Bacteria</taxon>
        <taxon>Bacillati</taxon>
        <taxon>Actinomycetota</taxon>
        <taxon>Actinomycetes</taxon>
        <taxon>Micromonosporales</taxon>
        <taxon>Micromonosporaceae</taxon>
        <taxon>Micromonospora</taxon>
    </lineage>
</organism>
<dbReference type="RefSeq" id="WP_377577763.1">
    <property type="nucleotide sequence ID" value="NZ_JBHTMP010000078.1"/>
</dbReference>
<dbReference type="Pfam" id="PF00583">
    <property type="entry name" value="Acetyltransf_1"/>
    <property type="match status" value="1"/>
</dbReference>
<evidence type="ECO:0000259" key="2">
    <source>
        <dbReference type="PROSITE" id="PS51186"/>
    </source>
</evidence>
<keyword evidence="3" id="KW-0012">Acyltransferase</keyword>